<evidence type="ECO:0000313" key="13">
    <source>
        <dbReference type="Proteomes" id="UP000053372"/>
    </source>
</evidence>
<dbReference type="PROSITE" id="PS00107">
    <property type="entry name" value="PROTEIN_KINASE_ATP"/>
    <property type="match status" value="1"/>
</dbReference>
<gene>
    <name evidence="12" type="ORF">BC008_09710</name>
</gene>
<dbReference type="InterPro" id="IPR011009">
    <property type="entry name" value="Kinase-like_dom_sf"/>
</dbReference>
<protein>
    <recommendedName>
        <fullName evidence="1">non-specific serine/threonine protein kinase</fullName>
        <ecNumber evidence="1">2.7.11.1</ecNumber>
    </recommendedName>
</protein>
<reference evidence="12 13" key="1">
    <citation type="journal article" date="2015" name="Genome Announc.">
        <title>Draft Genome of the Euendolithic (true boring) Cyanobacterium Mastigocoleus testarum strain BC008.</title>
        <authorList>
            <person name="Guida B.S."/>
            <person name="Garcia-Pichel F."/>
        </authorList>
    </citation>
    <scope>NUCLEOTIDE SEQUENCE [LARGE SCALE GENOMIC DNA]</scope>
    <source>
        <strain evidence="12 13">BC008</strain>
    </source>
</reference>
<dbReference type="AlphaFoldDB" id="A0A0V7ZD45"/>
<evidence type="ECO:0000256" key="10">
    <source>
        <dbReference type="SAM" id="Phobius"/>
    </source>
</evidence>
<dbReference type="PROSITE" id="PS50011">
    <property type="entry name" value="PROTEIN_KINASE_DOM"/>
    <property type="match status" value="1"/>
</dbReference>
<dbReference type="EC" id="2.7.11.1" evidence="1"/>
<keyword evidence="6 9" id="KW-0067">ATP-binding</keyword>
<comment type="catalytic activity">
    <reaction evidence="8">
        <text>L-seryl-[protein] + ATP = O-phospho-L-seryl-[protein] + ADP + H(+)</text>
        <dbReference type="Rhea" id="RHEA:17989"/>
        <dbReference type="Rhea" id="RHEA-COMP:9863"/>
        <dbReference type="Rhea" id="RHEA-COMP:11604"/>
        <dbReference type="ChEBI" id="CHEBI:15378"/>
        <dbReference type="ChEBI" id="CHEBI:29999"/>
        <dbReference type="ChEBI" id="CHEBI:30616"/>
        <dbReference type="ChEBI" id="CHEBI:83421"/>
        <dbReference type="ChEBI" id="CHEBI:456216"/>
        <dbReference type="EC" id="2.7.11.1"/>
    </reaction>
</comment>
<keyword evidence="10" id="KW-0472">Membrane</keyword>
<evidence type="ECO:0000256" key="3">
    <source>
        <dbReference type="ARBA" id="ARBA00022679"/>
    </source>
</evidence>
<keyword evidence="10" id="KW-0812">Transmembrane</keyword>
<feature type="transmembrane region" description="Helical" evidence="10">
    <location>
        <begin position="304"/>
        <end position="324"/>
    </location>
</feature>
<dbReference type="PANTHER" id="PTHR24363">
    <property type="entry name" value="SERINE/THREONINE PROTEIN KINASE"/>
    <property type="match status" value="1"/>
</dbReference>
<accession>A0A0V7ZD45</accession>
<dbReference type="InterPro" id="IPR000719">
    <property type="entry name" value="Prot_kinase_dom"/>
</dbReference>
<dbReference type="EMBL" id="LMTZ01000156">
    <property type="protein sequence ID" value="KST62456.1"/>
    <property type="molecule type" value="Genomic_DNA"/>
</dbReference>
<evidence type="ECO:0000256" key="8">
    <source>
        <dbReference type="ARBA" id="ARBA00048679"/>
    </source>
</evidence>
<evidence type="ECO:0000313" key="12">
    <source>
        <dbReference type="EMBL" id="KST62456.1"/>
    </source>
</evidence>
<evidence type="ECO:0000256" key="1">
    <source>
        <dbReference type="ARBA" id="ARBA00012513"/>
    </source>
</evidence>
<evidence type="ECO:0000256" key="2">
    <source>
        <dbReference type="ARBA" id="ARBA00022527"/>
    </source>
</evidence>
<dbReference type="Gene3D" id="3.40.1000.10">
    <property type="entry name" value="Mog1/PsbP, alpha/beta/alpha sandwich"/>
    <property type="match status" value="1"/>
</dbReference>
<dbReference type="GO" id="GO:0005524">
    <property type="term" value="F:ATP binding"/>
    <property type="evidence" value="ECO:0007669"/>
    <property type="project" value="UniProtKB-UniRule"/>
</dbReference>
<dbReference type="Proteomes" id="UP000053372">
    <property type="component" value="Unassembled WGS sequence"/>
</dbReference>
<keyword evidence="3" id="KW-0808">Transferase</keyword>
<organism evidence="12 13">
    <name type="scientific">Mastigocoleus testarum BC008</name>
    <dbReference type="NCBI Taxonomy" id="371196"/>
    <lineage>
        <taxon>Bacteria</taxon>
        <taxon>Bacillati</taxon>
        <taxon>Cyanobacteriota</taxon>
        <taxon>Cyanophyceae</taxon>
        <taxon>Nostocales</taxon>
        <taxon>Hapalosiphonaceae</taxon>
        <taxon>Mastigocoleus</taxon>
    </lineage>
</organism>
<dbReference type="Pfam" id="PF18933">
    <property type="entry name" value="PsbP_2"/>
    <property type="match status" value="1"/>
</dbReference>
<keyword evidence="2" id="KW-0723">Serine/threonine-protein kinase</keyword>
<dbReference type="SMART" id="SM00220">
    <property type="entry name" value="S_TKc"/>
    <property type="match status" value="1"/>
</dbReference>
<feature type="domain" description="Protein kinase" evidence="11">
    <location>
        <begin position="9"/>
        <end position="277"/>
    </location>
</feature>
<evidence type="ECO:0000256" key="7">
    <source>
        <dbReference type="ARBA" id="ARBA00047899"/>
    </source>
</evidence>
<evidence type="ECO:0000256" key="5">
    <source>
        <dbReference type="ARBA" id="ARBA00022777"/>
    </source>
</evidence>
<feature type="binding site" evidence="9">
    <location>
        <position position="40"/>
    </location>
    <ligand>
        <name>ATP</name>
        <dbReference type="ChEBI" id="CHEBI:30616"/>
    </ligand>
</feature>
<dbReference type="InterPro" id="IPR017441">
    <property type="entry name" value="Protein_kinase_ATP_BS"/>
</dbReference>
<sequence length="492" mass="55946">MDQTLGGRYRMIQLLGQGGFGVTFLAEDIQRPGNPKCVVKQFRPMSTDSKTFDAGKRLFHREAQTLEKLGVHKQIPRLLAHFEEEQQFYLVQEYIEGHDLEQELLSGQKFSEDEVIKLLQDILEVLIFVHEKNHVHRDLKPSNIRRRPDGTIVLIDFGAVKQISTQIINSQGGTSYSVAIGTRGYMPGEQAQGFPQFNSDIYALGVIAIQALTGTTPHNLVTDHQTGEIDWRHSLNVVVNPELGDILDGMIRYDFRQRYRSARTVLDALNCLSDPAMCTKTLYGNPLYNKIRKGRNRSAFSSKLIKILIGLGVTASLAAGFVVWNKFSPRNELLEIAQPVETFSTYENNSRGLKIKHPTSWEAQNIEDPIATDVVIFNSPHQNSQDNFIEHLTISVRRFPGTLKDSQTSFVNIIKDNFPEAKIIRNDTATLAYRPANKLIYTREDRGKTFKSLLIWTLKGDRAYTITYTATINEYDTFIQDVNQMIESFEIR</sequence>
<dbReference type="PANTHER" id="PTHR24363:SF0">
    <property type="entry name" value="SERINE_THREONINE KINASE LIKE DOMAIN CONTAINING 1"/>
    <property type="match status" value="1"/>
</dbReference>
<dbReference type="Gene3D" id="1.10.510.10">
    <property type="entry name" value="Transferase(Phosphotransferase) domain 1"/>
    <property type="match status" value="1"/>
</dbReference>
<keyword evidence="5" id="KW-0418">Kinase</keyword>
<evidence type="ECO:0000256" key="6">
    <source>
        <dbReference type="ARBA" id="ARBA00022840"/>
    </source>
</evidence>
<name>A0A0V7ZD45_9CYAN</name>
<keyword evidence="4 9" id="KW-0547">Nucleotide-binding</keyword>
<dbReference type="CDD" id="cd14014">
    <property type="entry name" value="STKc_PknB_like"/>
    <property type="match status" value="1"/>
</dbReference>
<dbReference type="Pfam" id="PF00069">
    <property type="entry name" value="Pkinase"/>
    <property type="match status" value="1"/>
</dbReference>
<comment type="catalytic activity">
    <reaction evidence="7">
        <text>L-threonyl-[protein] + ATP = O-phospho-L-threonyl-[protein] + ADP + H(+)</text>
        <dbReference type="Rhea" id="RHEA:46608"/>
        <dbReference type="Rhea" id="RHEA-COMP:11060"/>
        <dbReference type="Rhea" id="RHEA-COMP:11605"/>
        <dbReference type="ChEBI" id="CHEBI:15378"/>
        <dbReference type="ChEBI" id="CHEBI:30013"/>
        <dbReference type="ChEBI" id="CHEBI:30616"/>
        <dbReference type="ChEBI" id="CHEBI:61977"/>
        <dbReference type="ChEBI" id="CHEBI:456216"/>
        <dbReference type="EC" id="2.7.11.1"/>
    </reaction>
</comment>
<comment type="caution">
    <text evidence="12">The sequence shown here is derived from an EMBL/GenBank/DDBJ whole genome shotgun (WGS) entry which is preliminary data.</text>
</comment>
<evidence type="ECO:0000259" key="11">
    <source>
        <dbReference type="PROSITE" id="PS50011"/>
    </source>
</evidence>
<dbReference type="SUPFAM" id="SSF56112">
    <property type="entry name" value="Protein kinase-like (PK-like)"/>
    <property type="match status" value="1"/>
</dbReference>
<proteinExistence type="predicted"/>
<dbReference type="GO" id="GO:0004674">
    <property type="term" value="F:protein serine/threonine kinase activity"/>
    <property type="evidence" value="ECO:0007669"/>
    <property type="project" value="UniProtKB-KW"/>
</dbReference>
<keyword evidence="10" id="KW-1133">Transmembrane helix</keyword>
<evidence type="ECO:0000256" key="9">
    <source>
        <dbReference type="PROSITE-ProRule" id="PRU10141"/>
    </source>
</evidence>
<evidence type="ECO:0000256" key="4">
    <source>
        <dbReference type="ARBA" id="ARBA00022741"/>
    </source>
</evidence>
<keyword evidence="13" id="KW-1185">Reference proteome</keyword>